<dbReference type="EMBL" id="JBGORX010000008">
    <property type="protein sequence ID" value="MFJ1269699.1"/>
    <property type="molecule type" value="Genomic_DNA"/>
</dbReference>
<organism evidence="1 2">
    <name type="scientific">Legionella lytica</name>
    <dbReference type="NCBI Taxonomy" id="96232"/>
    <lineage>
        <taxon>Bacteria</taxon>
        <taxon>Pseudomonadati</taxon>
        <taxon>Pseudomonadota</taxon>
        <taxon>Gammaproteobacteria</taxon>
        <taxon>Legionellales</taxon>
        <taxon>Legionellaceae</taxon>
        <taxon>Legionella</taxon>
    </lineage>
</organism>
<evidence type="ECO:0000313" key="2">
    <source>
        <dbReference type="Proteomes" id="UP001615550"/>
    </source>
</evidence>
<sequence>MPHNKYPSLMVLSTDSNGAVQCTDDDDKPLVLLEHEKPLACIFVPILIVEQQLAYKNYVLYVFANNDDLSNKIKKIKQHEQHAILLIGTDSQREIYYIEDHTLVSDAPVSLFCEAHLELIEELEIGLDGKVASREFYYLDAVVKLLRNAGNRGYEAEISGTRVGLNVFSRDFSPCNAIVAKRKVDNQFVLHHSTSASMDKTRPGVSLFLQGVGEGFSFVAVMQNPRNKKNHLKAPILAAQLAIELDDEGIDRINIPEGYGAIACINGDTIIIAQRLEFFKDESDKRQFIEQLKTKSEDVVRFIELEKECLSLPETAKVLRGQLREEDNLGMREVYSNLLGQLGLFSAVQENLPPSEKKSKCTIM</sequence>
<dbReference type="RefSeq" id="WP_400188512.1">
    <property type="nucleotide sequence ID" value="NZ_JBGORX010000008.1"/>
</dbReference>
<comment type="caution">
    <text evidence="1">The sequence shown here is derived from an EMBL/GenBank/DDBJ whole genome shotgun (WGS) entry which is preliminary data.</text>
</comment>
<name>A0ABW8DDR9_9GAMM</name>
<accession>A0ABW8DDR9</accession>
<protein>
    <submittedName>
        <fullName evidence="1">Uncharacterized protein</fullName>
    </submittedName>
</protein>
<keyword evidence="2" id="KW-1185">Reference proteome</keyword>
<evidence type="ECO:0000313" key="1">
    <source>
        <dbReference type="EMBL" id="MFJ1269699.1"/>
    </source>
</evidence>
<gene>
    <name evidence="1" type="ORF">ACD661_14135</name>
</gene>
<proteinExistence type="predicted"/>
<reference evidence="1 2" key="1">
    <citation type="submission" date="2024-08" db="EMBL/GenBank/DDBJ databases">
        <title>Draft Genome Sequence of Legionella lytica strain DSB2004, Isolated From a Fire Sprinkler System.</title>
        <authorList>
            <person name="Everhart A.D."/>
            <person name="Kidane D.T."/>
            <person name="Farone A.L."/>
            <person name="Farone M.B."/>
        </authorList>
    </citation>
    <scope>NUCLEOTIDE SEQUENCE [LARGE SCALE GENOMIC DNA]</scope>
    <source>
        <strain evidence="1 2">DSB2004</strain>
    </source>
</reference>
<dbReference type="Proteomes" id="UP001615550">
    <property type="component" value="Unassembled WGS sequence"/>
</dbReference>